<name>A0A1F7UV68_9BACT</name>
<keyword evidence="1" id="KW-0812">Transmembrane</keyword>
<feature type="transmembrane region" description="Helical" evidence="1">
    <location>
        <begin position="134"/>
        <end position="156"/>
    </location>
</feature>
<evidence type="ECO:0000313" key="2">
    <source>
        <dbReference type="EMBL" id="OGL81618.1"/>
    </source>
</evidence>
<comment type="caution">
    <text evidence="2">The sequence shown here is derived from an EMBL/GenBank/DDBJ whole genome shotgun (WGS) entry which is preliminary data.</text>
</comment>
<sequence length="337" mass="37012">MALHLALGINDINFGGRKFFNHMNENSNLITESNFSNPVPPDKKPKGGLLLAILLGLLTFIVTGVIALVIAIPFFFLGKVSESFNPIVIIAGIFGLRELGGFFAAQFILILFFALLGDFGTAIISWFINRSKKLATVTFFSALIFQIIAVAIVLPATLKKSQETMNAGIEREKSFEQYATIGNVSFETQEPFSESRGINGKLVEVSLFKKLVIVVPISVSRTGIYQVNVQYSDSEIGSTPMKDVKQTLNVGDNTIKVEFLSNESREYGYVSPKSVGGTAQIQLSYLASQQELLDSLKSDNTTDPKVLQQFMKDEGLDQGVNSNPTVNKFVGRKEVQF</sequence>
<evidence type="ECO:0000256" key="1">
    <source>
        <dbReference type="SAM" id="Phobius"/>
    </source>
</evidence>
<feature type="transmembrane region" description="Helical" evidence="1">
    <location>
        <begin position="107"/>
        <end position="128"/>
    </location>
</feature>
<feature type="transmembrane region" description="Helical" evidence="1">
    <location>
        <begin position="83"/>
        <end position="100"/>
    </location>
</feature>
<evidence type="ECO:0000313" key="3">
    <source>
        <dbReference type="Proteomes" id="UP000176846"/>
    </source>
</evidence>
<dbReference type="EMBL" id="MGEK01000026">
    <property type="protein sequence ID" value="OGL81618.1"/>
    <property type="molecule type" value="Genomic_DNA"/>
</dbReference>
<gene>
    <name evidence="2" type="ORF">A2936_04495</name>
</gene>
<proteinExistence type="predicted"/>
<keyword evidence="1" id="KW-0472">Membrane</keyword>
<accession>A0A1F7UV68</accession>
<protein>
    <submittedName>
        <fullName evidence="2">Uncharacterized protein</fullName>
    </submittedName>
</protein>
<feature type="transmembrane region" description="Helical" evidence="1">
    <location>
        <begin position="49"/>
        <end position="77"/>
    </location>
</feature>
<dbReference type="AlphaFoldDB" id="A0A1F7UV68"/>
<dbReference type="Proteomes" id="UP000176846">
    <property type="component" value="Unassembled WGS sequence"/>
</dbReference>
<keyword evidence="1" id="KW-1133">Transmembrane helix</keyword>
<reference evidence="2 3" key="1">
    <citation type="journal article" date="2016" name="Nat. Commun.">
        <title>Thousands of microbial genomes shed light on interconnected biogeochemical processes in an aquifer system.</title>
        <authorList>
            <person name="Anantharaman K."/>
            <person name="Brown C.T."/>
            <person name="Hug L.A."/>
            <person name="Sharon I."/>
            <person name="Castelle C.J."/>
            <person name="Probst A.J."/>
            <person name="Thomas B.C."/>
            <person name="Singh A."/>
            <person name="Wilkins M.J."/>
            <person name="Karaoz U."/>
            <person name="Brodie E.L."/>
            <person name="Williams K.H."/>
            <person name="Hubbard S.S."/>
            <person name="Banfield J.F."/>
        </authorList>
    </citation>
    <scope>NUCLEOTIDE SEQUENCE [LARGE SCALE GENOMIC DNA]</scope>
</reference>
<organism evidence="2 3">
    <name type="scientific">Candidatus Uhrbacteria bacterium RIFCSPLOWO2_01_FULL_47_25</name>
    <dbReference type="NCBI Taxonomy" id="1802402"/>
    <lineage>
        <taxon>Bacteria</taxon>
        <taxon>Candidatus Uhriibacteriota</taxon>
    </lineage>
</organism>